<reference evidence="8" key="2">
    <citation type="submission" date="2021-04" db="EMBL/GenBank/DDBJ databases">
        <authorList>
            <person name="Gilroy R."/>
        </authorList>
    </citation>
    <scope>NUCLEOTIDE SEQUENCE</scope>
    <source>
        <strain evidence="8">A5-1222</strain>
    </source>
</reference>
<evidence type="ECO:0000256" key="4">
    <source>
        <dbReference type="ARBA" id="ARBA00022806"/>
    </source>
</evidence>
<dbReference type="GO" id="GO:0005524">
    <property type="term" value="F:ATP binding"/>
    <property type="evidence" value="ECO:0007669"/>
    <property type="project" value="UniProtKB-KW"/>
</dbReference>
<evidence type="ECO:0008006" key="10">
    <source>
        <dbReference type="Google" id="ProtNLM"/>
    </source>
</evidence>
<dbReference type="GO" id="GO:0043139">
    <property type="term" value="F:5'-3' DNA helicase activity"/>
    <property type="evidence" value="ECO:0007669"/>
    <property type="project" value="TreeGrafter"/>
</dbReference>
<protein>
    <recommendedName>
        <fullName evidence="10">DUF4011 domain-containing protein</fullName>
    </recommendedName>
</protein>
<evidence type="ECO:0000256" key="2">
    <source>
        <dbReference type="ARBA" id="ARBA00022741"/>
    </source>
</evidence>
<comment type="similarity">
    <text evidence="1">Belongs to the DNA2/NAM7 helicase family.</text>
</comment>
<dbReference type="EMBL" id="JAHLFM010000024">
    <property type="protein sequence ID" value="MBU3830828.1"/>
    <property type="molecule type" value="Genomic_DNA"/>
</dbReference>
<reference evidence="8" key="1">
    <citation type="journal article" date="2021" name="PeerJ">
        <title>Extensive microbial diversity within the chicken gut microbiome revealed by metagenomics and culture.</title>
        <authorList>
            <person name="Gilroy R."/>
            <person name="Ravi A."/>
            <person name="Getino M."/>
            <person name="Pursley I."/>
            <person name="Horton D.L."/>
            <person name="Alikhan N.F."/>
            <person name="Baker D."/>
            <person name="Gharbi K."/>
            <person name="Hall N."/>
            <person name="Watson M."/>
            <person name="Adriaenssens E.M."/>
            <person name="Foster-Nyarko E."/>
            <person name="Jarju S."/>
            <person name="Secka A."/>
            <person name="Antonio M."/>
            <person name="Oren A."/>
            <person name="Chaudhuri R.R."/>
            <person name="La Ragione R."/>
            <person name="Hildebrand F."/>
            <person name="Pallen M.J."/>
        </authorList>
    </citation>
    <scope>NUCLEOTIDE SEQUENCE</scope>
    <source>
        <strain evidence="8">A5-1222</strain>
    </source>
</reference>
<evidence type="ECO:0000256" key="1">
    <source>
        <dbReference type="ARBA" id="ARBA00007913"/>
    </source>
</evidence>
<organism evidence="8 9">
    <name type="scientific">Candidatus Ureaplasma intestinipullorum</name>
    <dbReference type="NCBI Taxonomy" id="2838770"/>
    <lineage>
        <taxon>Bacteria</taxon>
        <taxon>Bacillati</taxon>
        <taxon>Mycoplasmatota</taxon>
        <taxon>Mycoplasmoidales</taxon>
        <taxon>Mycoplasmoidaceae</taxon>
        <taxon>Ureaplasma</taxon>
    </lineage>
</organism>
<evidence type="ECO:0000256" key="3">
    <source>
        <dbReference type="ARBA" id="ARBA00022801"/>
    </source>
</evidence>
<name>A0A9E2KW87_9BACT</name>
<keyword evidence="4" id="KW-0347">Helicase</keyword>
<keyword evidence="3" id="KW-0378">Hydrolase</keyword>
<dbReference type="SUPFAM" id="SSF52540">
    <property type="entry name" value="P-loop containing nucleoside triphosphate hydrolases"/>
    <property type="match status" value="2"/>
</dbReference>
<dbReference type="Pfam" id="PF13087">
    <property type="entry name" value="AAA_12"/>
    <property type="match status" value="1"/>
</dbReference>
<dbReference type="GO" id="GO:0016787">
    <property type="term" value="F:hydrolase activity"/>
    <property type="evidence" value="ECO:0007669"/>
    <property type="project" value="UniProtKB-KW"/>
</dbReference>
<dbReference type="Gene3D" id="3.40.50.300">
    <property type="entry name" value="P-loop containing nucleotide triphosphate hydrolases"/>
    <property type="match status" value="3"/>
</dbReference>
<dbReference type="Pfam" id="PF13086">
    <property type="entry name" value="AAA_11"/>
    <property type="match status" value="1"/>
</dbReference>
<evidence type="ECO:0000256" key="5">
    <source>
        <dbReference type="ARBA" id="ARBA00022840"/>
    </source>
</evidence>
<feature type="domain" description="DNA2/NAM7 helicase helicase" evidence="6">
    <location>
        <begin position="306"/>
        <end position="457"/>
    </location>
</feature>
<dbReference type="InterPro" id="IPR027417">
    <property type="entry name" value="P-loop_NTPase"/>
</dbReference>
<accession>A0A9E2KW87</accession>
<gene>
    <name evidence="8" type="ORF">H9897_01610</name>
</gene>
<dbReference type="PANTHER" id="PTHR43788:SF8">
    <property type="entry name" value="DNA-BINDING PROTEIN SMUBP-2"/>
    <property type="match status" value="1"/>
</dbReference>
<keyword evidence="5" id="KW-0067">ATP-binding</keyword>
<evidence type="ECO:0000313" key="9">
    <source>
        <dbReference type="Proteomes" id="UP000824247"/>
    </source>
</evidence>
<dbReference type="InterPro" id="IPR041679">
    <property type="entry name" value="DNA2/NAM7-like_C"/>
</dbReference>
<comment type="caution">
    <text evidence="8">The sequence shown here is derived from an EMBL/GenBank/DDBJ whole genome shotgun (WGS) entry which is preliminary data.</text>
</comment>
<dbReference type="InterPro" id="IPR050534">
    <property type="entry name" value="Coronavir_polyprotein_1ab"/>
</dbReference>
<dbReference type="PANTHER" id="PTHR43788">
    <property type="entry name" value="DNA2/NAM7 HELICASE FAMILY MEMBER"/>
    <property type="match status" value="1"/>
</dbReference>
<evidence type="ECO:0000259" key="6">
    <source>
        <dbReference type="Pfam" id="PF13086"/>
    </source>
</evidence>
<sequence length="1287" mass="151035">MENIKLLNLISYNNENTILNQNSTYFNLSDFGMDNNFFAENFFNTSYNNFEVNLYTEFEEKIKALQNAESINEYNSLIEEIKRSNELLKDIPTFGSEYSDPNSFLVNKNSIYKEFIDNLLSVYPKMFKTDSNDTSKMNLSYGLVSGNINSEKFVNTFIFNRELSWVVDFLTIKFTISNTIVINEPAILYMLDYAGNYSIEPKFEFSNKDELISYLTELFNYPIEVLTIESLSQLLIQNNNKNLPIKFYEIYNFVRYDLEKSKLDAEIEKINYSDITVLNTPMKNDAKFYKELEINSAPLIQINKPLNLTQKLALRSAVNENTLIFGPTGTGKSELLSTIIANLMSKNESILMTADNQNSINVVYDRLNSLCDFALKIDENYEDKTVFFNQIFKLISQLGNFSTAAPQSRKNSINIDQFVKENERALDYNHLNHKFLSNIKEYLDFCTKRDSSNHDFKAYLIAKDNIQKFINNNIDSIRQVFNQYAHKYPRLSNEVDFITKVSEYDVYVNEYNLDSETLSNISDKYNDFLMFLANYGYKELTHINFSELTQNNEKLNRFLDDNWLSNDPNFIEELNKDPNLLLENYNNALKIRDIIKRSCTDGKQDEWFKTVLSWLFVNKQNHEHFLQRVSLSTGDNDALIGIVNYFKGNYNNRILNKKITKKYPTDPKEINKYMSILDAVRLFYFMSKKSANNIDYIKSFYSKNDNYKEILSPLNVFFYLNKKLLSESFVNMFNKKIVYFDDEIINIFYKFKLNQISNYLNVLNNYQAEVLFGNSQFVNFDVDTSVNEYIRDNLDYINKLNTAFYQIFIDFIKNKVISKDQEFKNKVIHMYRLASNNQQLPEVNDFIHEYYEQLKVLFPVWFMLPKLVPEYIPLEKEIFDNVIIDEANEMELEKSYSILYRAKKAIISGDSKQTPPHVSEFVVNNISKSSKIEDINFNDALSLLDRAKTLFWNSYDLKNHYRSNDYRLIDYSNINFYDKELIYVSQNKNKIYPFDIITLDSTTYENGVNLVEAQRALFEFKKVIQDFETSKSFSNLAIACFTQEQADYITKLVFDNPSENEEIIRLIRDNKLKISQFNSLQGREFDLVVISMVYNENTTQFDEFASRNADNFLNVAISRAKYKNIIVRSVNFERANKAWGNISPTLSKYLKYLDEVENSIKNNVNDDTPTYHSGTISSAFKEELCDKLNSFFEKNNSQYRCVKNIKIGSYVVDIAIYTNSIKDIKLVLMLNEYKKYITLDEFLADLDIFSLLESKGYNVYWAQETSWIREPDEVVRSISNVLADLEK</sequence>
<evidence type="ECO:0000259" key="7">
    <source>
        <dbReference type="Pfam" id="PF13087"/>
    </source>
</evidence>
<evidence type="ECO:0000313" key="8">
    <source>
        <dbReference type="EMBL" id="MBU3830828.1"/>
    </source>
</evidence>
<dbReference type="Proteomes" id="UP000824247">
    <property type="component" value="Unassembled WGS sequence"/>
</dbReference>
<feature type="domain" description="DNA2/NAM7 helicase-like C-terminal" evidence="7">
    <location>
        <begin position="942"/>
        <end position="1127"/>
    </location>
</feature>
<proteinExistence type="inferred from homology"/>
<dbReference type="InterPro" id="IPR041677">
    <property type="entry name" value="DNA2/NAM7_AAA_11"/>
</dbReference>
<keyword evidence="2" id="KW-0547">Nucleotide-binding</keyword>